<keyword evidence="1" id="KW-1133">Transmembrane helix</keyword>
<feature type="transmembrane region" description="Helical" evidence="1">
    <location>
        <begin position="12"/>
        <end position="32"/>
    </location>
</feature>
<name>A0A4R0I2L5_9ACTN</name>
<comment type="caution">
    <text evidence="2">The sequence shown here is derived from an EMBL/GenBank/DDBJ whole genome shotgun (WGS) entry which is preliminary data.</text>
</comment>
<feature type="transmembrane region" description="Helical" evidence="1">
    <location>
        <begin position="83"/>
        <end position="108"/>
    </location>
</feature>
<protein>
    <recommendedName>
        <fullName evidence="4">DUF4157 domain-containing protein</fullName>
    </recommendedName>
</protein>
<keyword evidence="1" id="KW-0812">Transmembrane</keyword>
<keyword evidence="3" id="KW-1185">Reference proteome</keyword>
<feature type="transmembrane region" description="Helical" evidence="1">
    <location>
        <begin position="44"/>
        <end position="63"/>
    </location>
</feature>
<gene>
    <name evidence="2" type="ORF">E0H50_37160</name>
</gene>
<dbReference type="OrthoDB" id="3296472at2"/>
<evidence type="ECO:0008006" key="4">
    <source>
        <dbReference type="Google" id="ProtNLM"/>
    </source>
</evidence>
<sequence>MTAWQWVKLVGNFLNLTTVAGLLVGVVGRARFSRGPRGLFFANGYKLGFPVAGAFTIGNVVLSKHERSYFDNPALVRHEERHSWQYFCLIGLPMLPLYVVAVVVSFLLTGDPASRNPFERLADLKEGGYVERPIQPIGKTVTQAFSVLKSRPKGP</sequence>
<evidence type="ECO:0000313" key="2">
    <source>
        <dbReference type="EMBL" id="TCC20654.1"/>
    </source>
</evidence>
<organism evidence="2 3">
    <name type="scientific">Kribbella sindirgiensis</name>
    <dbReference type="NCBI Taxonomy" id="1124744"/>
    <lineage>
        <taxon>Bacteria</taxon>
        <taxon>Bacillati</taxon>
        <taxon>Actinomycetota</taxon>
        <taxon>Actinomycetes</taxon>
        <taxon>Propionibacteriales</taxon>
        <taxon>Kribbellaceae</taxon>
        <taxon>Kribbella</taxon>
    </lineage>
</organism>
<keyword evidence="1" id="KW-0472">Membrane</keyword>
<dbReference type="EMBL" id="SJKA01000021">
    <property type="protein sequence ID" value="TCC20654.1"/>
    <property type="molecule type" value="Genomic_DNA"/>
</dbReference>
<accession>A0A4R0I2L5</accession>
<reference evidence="2 3" key="1">
    <citation type="submission" date="2019-02" db="EMBL/GenBank/DDBJ databases">
        <title>Kribbella capetownensis sp. nov. and Kribbella speibonae sp. nov., isolated from soil.</title>
        <authorList>
            <person name="Curtis S.M."/>
            <person name="Norton I."/>
            <person name="Everest G.J."/>
            <person name="Meyers P.R."/>
        </authorList>
    </citation>
    <scope>NUCLEOTIDE SEQUENCE [LARGE SCALE GENOMIC DNA]</scope>
    <source>
        <strain evidence="2 3">DSM 27082</strain>
    </source>
</reference>
<proteinExistence type="predicted"/>
<dbReference type="AlphaFoldDB" id="A0A4R0I2L5"/>
<evidence type="ECO:0000256" key="1">
    <source>
        <dbReference type="SAM" id="Phobius"/>
    </source>
</evidence>
<dbReference type="Proteomes" id="UP000292695">
    <property type="component" value="Unassembled WGS sequence"/>
</dbReference>
<evidence type="ECO:0000313" key="3">
    <source>
        <dbReference type="Proteomes" id="UP000292695"/>
    </source>
</evidence>